<evidence type="ECO:0000313" key="3">
    <source>
        <dbReference type="EMBL" id="CAF3737555.1"/>
    </source>
</evidence>
<feature type="region of interest" description="Disordered" evidence="1">
    <location>
        <begin position="1"/>
        <end position="25"/>
    </location>
</feature>
<evidence type="ECO:0000313" key="4">
    <source>
        <dbReference type="Proteomes" id="UP000663864"/>
    </source>
</evidence>
<comment type="caution">
    <text evidence="2">The sequence shown here is derived from an EMBL/GenBank/DDBJ whole genome shotgun (WGS) entry which is preliminary data.</text>
</comment>
<dbReference type="EMBL" id="CAJOBE010001364">
    <property type="protein sequence ID" value="CAF3737555.1"/>
    <property type="molecule type" value="Genomic_DNA"/>
</dbReference>
<organism evidence="2 4">
    <name type="scientific">Rotaria sordida</name>
    <dbReference type="NCBI Taxonomy" id="392033"/>
    <lineage>
        <taxon>Eukaryota</taxon>
        <taxon>Metazoa</taxon>
        <taxon>Spiralia</taxon>
        <taxon>Gnathifera</taxon>
        <taxon>Rotifera</taxon>
        <taxon>Eurotatoria</taxon>
        <taxon>Bdelloidea</taxon>
        <taxon>Philodinida</taxon>
        <taxon>Philodinidae</taxon>
        <taxon>Rotaria</taxon>
    </lineage>
</organism>
<evidence type="ECO:0000313" key="2">
    <source>
        <dbReference type="EMBL" id="CAF1368695.1"/>
    </source>
</evidence>
<protein>
    <submittedName>
        <fullName evidence="2">Uncharacterized protein</fullName>
    </submittedName>
</protein>
<evidence type="ECO:0000256" key="1">
    <source>
        <dbReference type="SAM" id="MobiDB-lite"/>
    </source>
</evidence>
<dbReference type="Proteomes" id="UP000663864">
    <property type="component" value="Unassembled WGS sequence"/>
</dbReference>
<gene>
    <name evidence="3" type="ORF">FNK824_LOCUS11479</name>
    <name evidence="2" type="ORF">ZHD862_LOCUS31473</name>
</gene>
<name>A0A815IQH2_9BILA</name>
<feature type="compositionally biased region" description="Basic residues" evidence="1">
    <location>
        <begin position="1"/>
        <end position="12"/>
    </location>
</feature>
<sequence>MEQSRSKSRSKSRSPSPQPVAAGASSPWIVQQTLWPTVLPVIPSTIWCGILCGLESAVACDGQYPSNNGSNGWEQIGKPTVPPTDYYGWGSLR</sequence>
<proteinExistence type="predicted"/>
<dbReference type="Proteomes" id="UP000663874">
    <property type="component" value="Unassembled WGS sequence"/>
</dbReference>
<dbReference type="EMBL" id="CAJNOT010003171">
    <property type="protein sequence ID" value="CAF1368695.1"/>
    <property type="molecule type" value="Genomic_DNA"/>
</dbReference>
<accession>A0A815IQH2</accession>
<dbReference type="AlphaFoldDB" id="A0A815IQH2"/>
<reference evidence="2" key="1">
    <citation type="submission" date="2021-02" db="EMBL/GenBank/DDBJ databases">
        <authorList>
            <person name="Nowell W R."/>
        </authorList>
    </citation>
    <scope>NUCLEOTIDE SEQUENCE</scope>
</reference>